<sequence>MKKKPHKNPFPDLSIHGHRVKIENPNQTKASSQNSFSHFRFLFLSVDCEETSFESAHNGTATVLRNALCPVYQDDEACFVFVIRRGLHFERSFP</sequence>
<organism evidence="2 3">
    <name type="scientific">Caerostris darwini</name>
    <dbReference type="NCBI Taxonomy" id="1538125"/>
    <lineage>
        <taxon>Eukaryota</taxon>
        <taxon>Metazoa</taxon>
        <taxon>Ecdysozoa</taxon>
        <taxon>Arthropoda</taxon>
        <taxon>Chelicerata</taxon>
        <taxon>Arachnida</taxon>
        <taxon>Araneae</taxon>
        <taxon>Araneomorphae</taxon>
        <taxon>Entelegynae</taxon>
        <taxon>Araneoidea</taxon>
        <taxon>Araneidae</taxon>
        <taxon>Caerostris</taxon>
    </lineage>
</organism>
<dbReference type="EMBL" id="BPLQ01003050">
    <property type="protein sequence ID" value="GIX97591.1"/>
    <property type="molecule type" value="Genomic_DNA"/>
</dbReference>
<evidence type="ECO:0000256" key="1">
    <source>
        <dbReference type="SAM" id="MobiDB-lite"/>
    </source>
</evidence>
<proteinExistence type="predicted"/>
<feature type="region of interest" description="Disordered" evidence="1">
    <location>
        <begin position="1"/>
        <end position="31"/>
    </location>
</feature>
<reference evidence="2 3" key="1">
    <citation type="submission" date="2021-06" db="EMBL/GenBank/DDBJ databases">
        <title>Caerostris darwini draft genome.</title>
        <authorList>
            <person name="Kono N."/>
            <person name="Arakawa K."/>
        </authorList>
    </citation>
    <scope>NUCLEOTIDE SEQUENCE [LARGE SCALE GENOMIC DNA]</scope>
</reference>
<protein>
    <submittedName>
        <fullName evidence="2">Uncharacterized protein</fullName>
    </submittedName>
</protein>
<gene>
    <name evidence="2" type="ORF">CDAR_474561</name>
</gene>
<name>A0AAV4PKK6_9ARAC</name>
<keyword evidence="3" id="KW-1185">Reference proteome</keyword>
<dbReference type="AlphaFoldDB" id="A0AAV4PKK6"/>
<evidence type="ECO:0000313" key="3">
    <source>
        <dbReference type="Proteomes" id="UP001054837"/>
    </source>
</evidence>
<evidence type="ECO:0000313" key="2">
    <source>
        <dbReference type="EMBL" id="GIX97591.1"/>
    </source>
</evidence>
<comment type="caution">
    <text evidence="2">The sequence shown here is derived from an EMBL/GenBank/DDBJ whole genome shotgun (WGS) entry which is preliminary data.</text>
</comment>
<dbReference type="Proteomes" id="UP001054837">
    <property type="component" value="Unassembled WGS sequence"/>
</dbReference>
<accession>A0AAV4PKK6</accession>